<evidence type="ECO:0000313" key="1">
    <source>
        <dbReference type="EMBL" id="AYN57768.1"/>
    </source>
</evidence>
<organism evidence="1 2">
    <name type="scientific">Arthrobacter phage DrManhattan</name>
    <dbReference type="NCBI Taxonomy" id="2419955"/>
    <lineage>
        <taxon>Viruses</taxon>
        <taxon>Duplodnaviria</taxon>
        <taxon>Heunggongvirae</taxon>
        <taxon>Uroviricota</taxon>
        <taxon>Caudoviricetes</taxon>
        <taxon>Casidaviridae</taxon>
        <taxon>Manhattanvirus</taxon>
        <taxon>Manhattanvirus drmanhattan</taxon>
    </lineage>
</organism>
<sequence length="47" mass="5333">MAQTAAPRLSQILDLIECVDEDSSNYLLLREAKKLLREDLRKSTDVA</sequence>
<dbReference type="EMBL" id="MH834610">
    <property type="protein sequence ID" value="AYN57768.1"/>
    <property type="molecule type" value="Genomic_DNA"/>
</dbReference>
<dbReference type="Proteomes" id="UP000266996">
    <property type="component" value="Segment"/>
</dbReference>
<gene>
    <name evidence="1" type="primary">48</name>
    <name evidence="1" type="ORF">PBI_DRMANHATTAN_48</name>
</gene>
<protein>
    <submittedName>
        <fullName evidence="1">Uncharacterized protein</fullName>
    </submittedName>
</protein>
<dbReference type="GeneID" id="55006615"/>
<name>A0A3G2KFK5_9CAUD</name>
<reference evidence="2" key="1">
    <citation type="submission" date="2018-09" db="EMBL/GenBank/DDBJ databases">
        <authorList>
            <person name="Rimple P.A."/>
            <person name="Stoner T.H."/>
            <person name="Garlena R.A."/>
            <person name="Russell D.A."/>
            <person name="Pope W.H."/>
            <person name="Jacobs-Sera D."/>
            <person name="Hatfull G.F."/>
        </authorList>
    </citation>
    <scope>NUCLEOTIDE SEQUENCE [LARGE SCALE GENOMIC DNA]</scope>
</reference>
<dbReference type="RefSeq" id="YP_009815391.1">
    <property type="nucleotide sequence ID" value="NC_048093.1"/>
</dbReference>
<keyword evidence="2" id="KW-1185">Reference proteome</keyword>
<accession>A0A3G2KFK5</accession>
<dbReference type="KEGG" id="vg:55006615"/>
<proteinExistence type="predicted"/>
<evidence type="ECO:0000313" key="2">
    <source>
        <dbReference type="Proteomes" id="UP000266996"/>
    </source>
</evidence>